<gene>
    <name evidence="2" type="ORF">BJ085DRAFT_30485</name>
</gene>
<evidence type="ECO:0000313" key="3">
    <source>
        <dbReference type="Proteomes" id="UP000268162"/>
    </source>
</evidence>
<dbReference type="STRING" id="215637.A0A4Q0A3K9"/>
<organism evidence="2 3">
    <name type="scientific">Dimargaris cristalligena</name>
    <dbReference type="NCBI Taxonomy" id="215637"/>
    <lineage>
        <taxon>Eukaryota</taxon>
        <taxon>Fungi</taxon>
        <taxon>Fungi incertae sedis</taxon>
        <taxon>Zoopagomycota</taxon>
        <taxon>Kickxellomycotina</taxon>
        <taxon>Dimargaritomycetes</taxon>
        <taxon>Dimargaritales</taxon>
        <taxon>Dimargaritaceae</taxon>
        <taxon>Dimargaris</taxon>
    </lineage>
</organism>
<dbReference type="InterPro" id="IPR004843">
    <property type="entry name" value="Calcineurin-like_PHP"/>
</dbReference>
<reference evidence="3" key="1">
    <citation type="journal article" date="2018" name="Nat. Microbiol.">
        <title>Leveraging single-cell genomics to expand the fungal tree of life.</title>
        <authorList>
            <person name="Ahrendt S.R."/>
            <person name="Quandt C.A."/>
            <person name="Ciobanu D."/>
            <person name="Clum A."/>
            <person name="Salamov A."/>
            <person name="Andreopoulos B."/>
            <person name="Cheng J.F."/>
            <person name="Woyke T."/>
            <person name="Pelin A."/>
            <person name="Henrissat B."/>
            <person name="Reynolds N.K."/>
            <person name="Benny G.L."/>
            <person name="Smith M.E."/>
            <person name="James T.Y."/>
            <person name="Grigoriev I.V."/>
        </authorList>
    </citation>
    <scope>NUCLEOTIDE SEQUENCE [LARGE SCALE GENOMIC DNA]</scope>
    <source>
        <strain evidence="3">RSA 468</strain>
    </source>
</reference>
<evidence type="ECO:0000259" key="1">
    <source>
        <dbReference type="Pfam" id="PF00149"/>
    </source>
</evidence>
<evidence type="ECO:0000313" key="2">
    <source>
        <dbReference type="EMBL" id="RKP40468.1"/>
    </source>
</evidence>
<dbReference type="EMBL" id="ML002208">
    <property type="protein sequence ID" value="RKP40468.1"/>
    <property type="molecule type" value="Genomic_DNA"/>
</dbReference>
<dbReference type="PANTHER" id="PTHR37523:SF1">
    <property type="entry name" value="CALCINEURIN-LIKE PHOSPHOESTERASE DOMAIN-CONTAINING PROTEIN"/>
    <property type="match status" value="1"/>
</dbReference>
<sequence>MPSNSSYRFLFVSDFHCRWAQLNGLRHWLATTPTATLDAVWVGGDLLNVNHPRHLQPLAHLTRDPTLEPPTDDPADVVAYQRVIAAFASLNLPVLVVPGNHDPWYAFDPRSPLWTCQPTELTGDLPTGPQVVSVHGHVLALRPHLWIAGLGGSVDVVGYQPPHPRIWDGFPYDEGSMERDLSLVVDKLVGTKSPNHTVVWLTHNGPSNCVTCETNSDPDGRPESREEYGSSALRQVLENMSRLHPVALNIHGHSHHAWGLGRSGRVPVVNPGALRDGRFVIVTLSKVAGSGDSDQWMMTDCEFHRLPEPDDSSANDEPVVS</sequence>
<proteinExistence type="predicted"/>
<accession>A0A4Q0A3K9</accession>
<protein>
    <submittedName>
        <fullName evidence="2">Metallo-dependent phosphatase-like protein</fullName>
    </submittedName>
</protein>
<dbReference type="Proteomes" id="UP000268162">
    <property type="component" value="Unassembled WGS sequence"/>
</dbReference>
<dbReference type="AlphaFoldDB" id="A0A4Q0A3K9"/>
<dbReference type="SUPFAM" id="SSF56300">
    <property type="entry name" value="Metallo-dependent phosphatases"/>
    <property type="match status" value="1"/>
</dbReference>
<dbReference type="PANTHER" id="PTHR37523">
    <property type="entry name" value="METALLOPHOSPHOESTERASE"/>
    <property type="match status" value="1"/>
</dbReference>
<dbReference type="InterPro" id="IPR029052">
    <property type="entry name" value="Metallo-depent_PP-like"/>
</dbReference>
<dbReference type="Gene3D" id="3.60.21.10">
    <property type="match status" value="1"/>
</dbReference>
<name>A0A4Q0A3K9_9FUNG</name>
<dbReference type="OrthoDB" id="2412157at2759"/>
<feature type="domain" description="Calcineurin-like phosphoesterase" evidence="1">
    <location>
        <begin position="8"/>
        <end position="256"/>
    </location>
</feature>
<dbReference type="Pfam" id="PF00149">
    <property type="entry name" value="Metallophos"/>
    <property type="match status" value="1"/>
</dbReference>
<keyword evidence="3" id="KW-1185">Reference proteome</keyword>
<dbReference type="GO" id="GO:0016787">
    <property type="term" value="F:hydrolase activity"/>
    <property type="evidence" value="ECO:0007669"/>
    <property type="project" value="InterPro"/>
</dbReference>